<gene>
    <name evidence="2" type="ORF">NOO_LOCUS11972</name>
</gene>
<proteinExistence type="predicted"/>
<accession>A0A182EUY7</accession>
<evidence type="ECO:0000313" key="2">
    <source>
        <dbReference type="EMBL" id="VDM97617.1"/>
    </source>
</evidence>
<organism evidence="4">
    <name type="scientific">Onchocerca ochengi</name>
    <name type="common">Filarial nematode worm</name>
    <dbReference type="NCBI Taxonomy" id="42157"/>
    <lineage>
        <taxon>Eukaryota</taxon>
        <taxon>Metazoa</taxon>
        <taxon>Ecdysozoa</taxon>
        <taxon>Nematoda</taxon>
        <taxon>Chromadorea</taxon>
        <taxon>Rhabditida</taxon>
        <taxon>Spirurina</taxon>
        <taxon>Spiruromorpha</taxon>
        <taxon>Filarioidea</taxon>
        <taxon>Onchocercidae</taxon>
        <taxon>Onchocerca</taxon>
    </lineage>
</organism>
<dbReference type="Pfam" id="PF23674">
    <property type="entry name" value="RYYR-CCHC"/>
    <property type="match status" value="1"/>
</dbReference>
<evidence type="ECO:0000313" key="3">
    <source>
        <dbReference type="Proteomes" id="UP000271087"/>
    </source>
</evidence>
<sequence>MTGKNWLSSSSFEKGEIIDEGNEIDINVMEQESFPMEISADSSLKSFPSSSIQSDFRIKSTKLGMSSIAIAEKDDPKKFRIYRPLNCGPSESMIYYRCSKCELLEKKAFGSLI</sequence>
<reference evidence="2 3" key="2">
    <citation type="submission" date="2018-08" db="EMBL/GenBank/DDBJ databases">
        <authorList>
            <person name="Laetsch R D."/>
            <person name="Stevens L."/>
            <person name="Kumar S."/>
            <person name="Blaxter L. M."/>
        </authorList>
    </citation>
    <scope>NUCLEOTIDE SEQUENCE [LARGE SCALE GENOMIC DNA]</scope>
</reference>
<keyword evidence="3" id="KW-1185">Reference proteome</keyword>
<feature type="domain" description="RYYR-CCHC" evidence="1">
    <location>
        <begin position="58"/>
        <end position="108"/>
    </location>
</feature>
<reference evidence="4" key="1">
    <citation type="submission" date="2016-06" db="UniProtKB">
        <authorList>
            <consortium name="WormBaseParasite"/>
        </authorList>
    </citation>
    <scope>IDENTIFICATION</scope>
</reference>
<name>A0A182EUY7_ONCOC</name>
<dbReference type="Proteomes" id="UP000271087">
    <property type="component" value="Unassembled WGS sequence"/>
</dbReference>
<dbReference type="InterPro" id="IPR057001">
    <property type="entry name" value="RYYR-CCHC"/>
</dbReference>
<protein>
    <submittedName>
        <fullName evidence="4">Ovule protein</fullName>
    </submittedName>
</protein>
<dbReference type="AlphaFoldDB" id="A0A182EUY7"/>
<evidence type="ECO:0000313" key="4">
    <source>
        <dbReference type="WBParaSite" id="nOo.2.0.1.t11972-RA"/>
    </source>
</evidence>
<dbReference type="EMBL" id="UYRW01009280">
    <property type="protein sequence ID" value="VDM97617.1"/>
    <property type="molecule type" value="Genomic_DNA"/>
</dbReference>
<dbReference type="WBParaSite" id="nOo.2.0.1.t11972-RA">
    <property type="protein sequence ID" value="nOo.2.0.1.t11972-RA"/>
    <property type="gene ID" value="nOo.2.0.1.g11972"/>
</dbReference>
<evidence type="ECO:0000259" key="1">
    <source>
        <dbReference type="Pfam" id="PF23674"/>
    </source>
</evidence>